<dbReference type="PANTHER" id="PTHR24198">
    <property type="entry name" value="ANKYRIN REPEAT AND PROTEIN KINASE DOMAIN-CONTAINING PROTEIN"/>
    <property type="match status" value="1"/>
</dbReference>
<evidence type="ECO:0000256" key="1">
    <source>
        <dbReference type="ARBA" id="ARBA00022737"/>
    </source>
</evidence>
<dbReference type="EMBL" id="JBJJXI010000025">
    <property type="protein sequence ID" value="KAL3404593.1"/>
    <property type="molecule type" value="Genomic_DNA"/>
</dbReference>
<organism evidence="4 5">
    <name type="scientific">Trichogramma kaykai</name>
    <dbReference type="NCBI Taxonomy" id="54128"/>
    <lineage>
        <taxon>Eukaryota</taxon>
        <taxon>Metazoa</taxon>
        <taxon>Ecdysozoa</taxon>
        <taxon>Arthropoda</taxon>
        <taxon>Hexapoda</taxon>
        <taxon>Insecta</taxon>
        <taxon>Pterygota</taxon>
        <taxon>Neoptera</taxon>
        <taxon>Endopterygota</taxon>
        <taxon>Hymenoptera</taxon>
        <taxon>Apocrita</taxon>
        <taxon>Proctotrupomorpha</taxon>
        <taxon>Chalcidoidea</taxon>
        <taxon>Trichogrammatidae</taxon>
        <taxon>Trichogramma</taxon>
    </lineage>
</organism>
<dbReference type="AlphaFoldDB" id="A0ABD2XIF8"/>
<dbReference type="InterPro" id="IPR036770">
    <property type="entry name" value="Ankyrin_rpt-contain_sf"/>
</dbReference>
<dbReference type="Gene3D" id="1.25.40.20">
    <property type="entry name" value="Ankyrin repeat-containing domain"/>
    <property type="match status" value="1"/>
</dbReference>
<reference evidence="4 5" key="1">
    <citation type="journal article" date="2024" name="bioRxiv">
        <title>A reference genome for Trichogramma kaykai: A tiny desert-dwelling parasitoid wasp with competing sex-ratio distorters.</title>
        <authorList>
            <person name="Culotta J."/>
            <person name="Lindsey A.R."/>
        </authorList>
    </citation>
    <scope>NUCLEOTIDE SEQUENCE [LARGE SCALE GENOMIC DNA]</scope>
    <source>
        <strain evidence="4 5">KSX58</strain>
    </source>
</reference>
<comment type="caution">
    <text evidence="4">The sequence shown here is derived from an EMBL/GenBank/DDBJ whole genome shotgun (WGS) entry which is preliminary data.</text>
</comment>
<name>A0ABD2XIF8_9HYME</name>
<gene>
    <name evidence="4" type="ORF">TKK_003048</name>
</gene>
<sequence length="514" mass="59662">MLAWYSELMHHISRIAVDELKSLPETVNWNSPEERHEFLRRLYPLVRNWKVHLPNPRDVFSPEQIDRLLLDAVDYWAERDDVHRGVRFIKFVARTGYRDKPVDVDETTGKPGARRSTALLRALRRGWHYEWDGLVRDLFKIYNRFDVNYSDESGLTHFHVACKFGCYNVVEKYLRLGQDPDLAVPETGDSPLHLAVARGHKQVADLLLKAGARPSPTNDRGLTPLHLICRKVYDDDLMEVFLKLKADERLDVNIQDKLGRTPLQWAVVNLLPDLVTALLDLGADLAGFVFPAPAHFDERHGPDNADCWADWRLRVASDAMEVVERLETRGYGLDRSDALSIMKLFASHELFDSRENLEFWRRDEETARLAERIAVRPDLCLYSLIRLQPDKARKLMAYSDYFALARSRTLWKLPEALRRSCVANLCEKLSRRFFQRWALESFLELTRHRLPILCCDMIIDNLVNADLFGVCAAAETIVIEQQQQQQQQSRSSTWYSSVYQGKEVQELQCTRPNE</sequence>
<dbReference type="PANTHER" id="PTHR24198:SF165">
    <property type="entry name" value="ANKYRIN REPEAT-CONTAINING PROTEIN-RELATED"/>
    <property type="match status" value="1"/>
</dbReference>
<dbReference type="PROSITE" id="PS50088">
    <property type="entry name" value="ANK_REPEAT"/>
    <property type="match status" value="2"/>
</dbReference>
<dbReference type="SUPFAM" id="SSF48403">
    <property type="entry name" value="Ankyrin repeat"/>
    <property type="match status" value="1"/>
</dbReference>
<protein>
    <submittedName>
        <fullName evidence="4">Uncharacterized protein</fullName>
    </submittedName>
</protein>
<feature type="repeat" description="ANK" evidence="3">
    <location>
        <begin position="258"/>
        <end position="285"/>
    </location>
</feature>
<dbReference type="Proteomes" id="UP001627154">
    <property type="component" value="Unassembled WGS sequence"/>
</dbReference>
<evidence type="ECO:0000256" key="2">
    <source>
        <dbReference type="ARBA" id="ARBA00023043"/>
    </source>
</evidence>
<feature type="repeat" description="ANK" evidence="3">
    <location>
        <begin position="187"/>
        <end position="219"/>
    </location>
</feature>
<dbReference type="SMART" id="SM00248">
    <property type="entry name" value="ANK"/>
    <property type="match status" value="4"/>
</dbReference>
<dbReference type="PROSITE" id="PS50297">
    <property type="entry name" value="ANK_REP_REGION"/>
    <property type="match status" value="2"/>
</dbReference>
<keyword evidence="1" id="KW-0677">Repeat</keyword>
<proteinExistence type="predicted"/>
<keyword evidence="5" id="KW-1185">Reference proteome</keyword>
<evidence type="ECO:0000313" key="5">
    <source>
        <dbReference type="Proteomes" id="UP001627154"/>
    </source>
</evidence>
<evidence type="ECO:0000256" key="3">
    <source>
        <dbReference type="PROSITE-ProRule" id="PRU00023"/>
    </source>
</evidence>
<keyword evidence="2 3" id="KW-0040">ANK repeat</keyword>
<dbReference type="InterPro" id="IPR002110">
    <property type="entry name" value="Ankyrin_rpt"/>
</dbReference>
<evidence type="ECO:0000313" key="4">
    <source>
        <dbReference type="EMBL" id="KAL3404593.1"/>
    </source>
</evidence>
<accession>A0ABD2XIF8</accession>
<dbReference type="Pfam" id="PF12796">
    <property type="entry name" value="Ank_2"/>
    <property type="match status" value="1"/>
</dbReference>